<dbReference type="EMBL" id="QGHT01000032">
    <property type="protein sequence ID" value="PWT40977.1"/>
    <property type="molecule type" value="Genomic_DNA"/>
</dbReference>
<feature type="domain" description="Carbohydrate kinase FGGY N-terminal" evidence="4">
    <location>
        <begin position="4"/>
        <end position="63"/>
    </location>
</feature>
<evidence type="ECO:0000313" key="11">
    <source>
        <dbReference type="Proteomes" id="UP000095141"/>
    </source>
</evidence>
<evidence type="ECO:0000313" key="14">
    <source>
        <dbReference type="Proteomes" id="UP000452188"/>
    </source>
</evidence>
<evidence type="ECO:0000313" key="8">
    <source>
        <dbReference type="EMBL" id="PWT36211.1"/>
    </source>
</evidence>
<dbReference type="EMBL" id="MCNS01000003">
    <property type="protein sequence ID" value="OCX49707.1"/>
    <property type="molecule type" value="Genomic_DNA"/>
</dbReference>
<dbReference type="Proteomes" id="UP000245980">
    <property type="component" value="Unassembled WGS sequence"/>
</dbReference>
<dbReference type="Proteomes" id="UP000452188">
    <property type="component" value="Unassembled WGS sequence"/>
</dbReference>
<dbReference type="Gene3D" id="3.30.420.40">
    <property type="match status" value="1"/>
</dbReference>
<evidence type="ECO:0000313" key="5">
    <source>
        <dbReference type="EMBL" id="MDV8947074.1"/>
    </source>
</evidence>
<dbReference type="Proteomes" id="UP000245735">
    <property type="component" value="Unassembled WGS sequence"/>
</dbReference>
<dbReference type="Proteomes" id="UP001286376">
    <property type="component" value="Unassembled WGS sequence"/>
</dbReference>
<accession>A0A079YS40</accession>
<dbReference type="PATRIC" id="fig|1598.91.peg.269"/>
<dbReference type="Proteomes" id="UP000316394">
    <property type="component" value="Chromosome"/>
</dbReference>
<proteinExistence type="inferred from homology"/>
<dbReference type="PANTHER" id="PTHR43095:SF5">
    <property type="entry name" value="XYLULOSE KINASE"/>
    <property type="match status" value="1"/>
</dbReference>
<evidence type="ECO:0000313" key="9">
    <source>
        <dbReference type="EMBL" id="PWT40977.1"/>
    </source>
</evidence>
<evidence type="ECO:0000313" key="10">
    <source>
        <dbReference type="EMBL" id="QDR73086.1"/>
    </source>
</evidence>
<organism evidence="7 11">
    <name type="scientific">Limosilactobacillus reuteri</name>
    <name type="common">Lactobacillus reuteri</name>
    <dbReference type="NCBI Taxonomy" id="1598"/>
    <lineage>
        <taxon>Bacteria</taxon>
        <taxon>Bacillati</taxon>
        <taxon>Bacillota</taxon>
        <taxon>Bacilli</taxon>
        <taxon>Lactobacillales</taxon>
        <taxon>Lactobacillaceae</taxon>
        <taxon>Limosilactobacillus</taxon>
    </lineage>
</organism>
<dbReference type="InterPro" id="IPR043129">
    <property type="entry name" value="ATPase_NBD"/>
</dbReference>
<keyword evidence="2" id="KW-0808">Transferase</keyword>
<reference evidence="5" key="7">
    <citation type="submission" date="2022-08" db="EMBL/GenBank/DDBJ databases">
        <authorList>
            <person name="Huang K."/>
        </authorList>
    </citation>
    <scope>NUCLEOTIDE SEQUENCE</scope>
    <source>
        <strain evidence="5">RGW1</strain>
    </source>
</reference>
<dbReference type="EMBL" id="CP041676">
    <property type="protein sequence ID" value="QDR73086.1"/>
    <property type="molecule type" value="Genomic_DNA"/>
</dbReference>
<sequence length="68" mass="7822">MNEYVIGVDLGTSAVKVSAMDRDGKIVAQQSYGYDLHQPYPGYSEQDPRDWLYETTIVIDRLILKELR</sequence>
<dbReference type="EMBL" id="WJMV01000018">
    <property type="protein sequence ID" value="MRG75304.1"/>
    <property type="molecule type" value="Genomic_DNA"/>
</dbReference>
<dbReference type="Pfam" id="PF00370">
    <property type="entry name" value="FGGY_N"/>
    <property type="match status" value="1"/>
</dbReference>
<dbReference type="InterPro" id="IPR050406">
    <property type="entry name" value="FGGY_Carb_Kinase"/>
</dbReference>
<evidence type="ECO:0000313" key="7">
    <source>
        <dbReference type="EMBL" id="OCX49707.1"/>
    </source>
</evidence>
<evidence type="ECO:0000256" key="2">
    <source>
        <dbReference type="ARBA" id="ARBA00022679"/>
    </source>
</evidence>
<name>A0A079YS40_LIMRT</name>
<reference evidence="7 11" key="1">
    <citation type="submission" date="2016-08" db="EMBL/GenBank/DDBJ databases">
        <title>Probiotic bacterium isolated from chicken gut.</title>
        <authorList>
            <person name="Levy J.L."/>
            <person name="Hassan H.M."/>
            <person name="Mendoza M.A."/>
        </authorList>
    </citation>
    <scope>NUCLEOTIDE SEQUENCE [LARGE SCALE GENOMIC DNA]</scope>
    <source>
        <strain evidence="7 11">P43</strain>
    </source>
</reference>
<evidence type="ECO:0000313" key="15">
    <source>
        <dbReference type="Proteomes" id="UP001286376"/>
    </source>
</evidence>
<evidence type="ECO:0000313" key="13">
    <source>
        <dbReference type="Proteomes" id="UP000316394"/>
    </source>
</evidence>
<dbReference type="Proteomes" id="UP000095141">
    <property type="component" value="Unassembled WGS sequence"/>
</dbReference>
<evidence type="ECO:0000313" key="12">
    <source>
        <dbReference type="Proteomes" id="UP000245980"/>
    </source>
</evidence>
<dbReference type="SUPFAM" id="SSF53067">
    <property type="entry name" value="Actin-like ATPase domain"/>
    <property type="match status" value="1"/>
</dbReference>
<evidence type="ECO:0000313" key="6">
    <source>
        <dbReference type="EMBL" id="MRG75304.1"/>
    </source>
</evidence>
<dbReference type="InterPro" id="IPR018484">
    <property type="entry name" value="FGGY_N"/>
</dbReference>
<dbReference type="GO" id="GO:0005975">
    <property type="term" value="P:carbohydrate metabolic process"/>
    <property type="evidence" value="ECO:0007669"/>
    <property type="project" value="InterPro"/>
</dbReference>
<evidence type="ECO:0000256" key="3">
    <source>
        <dbReference type="ARBA" id="ARBA00022777"/>
    </source>
</evidence>
<reference evidence="8 12" key="2">
    <citation type="journal article" date="2018" name="Front. Microbiol.">
        <title>Comparative Genomics of the Herbivore Gut Symbiont Lactobacillus reuteri Reveals Genetic Diversity and Lifestyle Adaptation.</title>
        <authorList>
            <person name="Zhao J."/>
        </authorList>
    </citation>
    <scope>NUCLEOTIDE SEQUENCE [LARGE SCALE GENOMIC DNA]</scope>
    <source>
        <strain evidence="9 12">LR10</strain>
        <strain evidence="8">LR9</strain>
    </source>
</reference>
<evidence type="ECO:0000259" key="4">
    <source>
        <dbReference type="Pfam" id="PF00370"/>
    </source>
</evidence>
<evidence type="ECO:0000256" key="1">
    <source>
        <dbReference type="ARBA" id="ARBA00009156"/>
    </source>
</evidence>
<dbReference type="EMBL" id="QGHV01000161">
    <property type="protein sequence ID" value="PWT36211.1"/>
    <property type="molecule type" value="Genomic_DNA"/>
</dbReference>
<reference evidence="8" key="3">
    <citation type="submission" date="2018-05" db="EMBL/GenBank/DDBJ databases">
        <authorList>
            <person name="Peng X.Y."/>
            <person name="Xu Y.F."/>
            <person name="Luo D."/>
            <person name="Yu J."/>
            <person name="Gu J.Y."/>
        </authorList>
    </citation>
    <scope>NUCLEOTIDE SEQUENCE</scope>
    <source>
        <strain evidence="9">LR10</strain>
        <strain evidence="8">LR9</strain>
    </source>
</reference>
<comment type="similarity">
    <text evidence="1">Belongs to the FGGY kinase family.</text>
</comment>
<keyword evidence="3 7" id="KW-0418">Kinase</keyword>
<gene>
    <name evidence="7" type="ORF">BFD03_01950</name>
    <name evidence="9" type="ORF">DKZ22_07615</name>
    <name evidence="8" type="ORF">DKZ35_11780</name>
    <name evidence="10" type="ORF">FOD75_08400</name>
    <name evidence="6" type="ORF">GIX79_05960</name>
    <name evidence="5" type="ORF">NX099_06610</name>
</gene>
<reference evidence="10 13" key="4">
    <citation type="submission" date="2019-07" db="EMBL/GenBank/DDBJ databases">
        <title>Gastrointestinal microbiota of Peromyscus leucopus, the white-footed mouse.</title>
        <authorList>
            <person name="Milovic A."/>
            <person name="Bassam K."/>
            <person name="Barbour A.G."/>
        </authorList>
    </citation>
    <scope>NUCLEOTIDE SEQUENCE [LARGE SCALE GENOMIC DNA]</scope>
    <source>
        <strain evidence="10 13">LL7</strain>
    </source>
</reference>
<reference evidence="5 15" key="6">
    <citation type="journal article" date="2022" name="Front. Cell. Infect. Microbiol.">
        <title>The probiotic and immunomodulation effects of Limosilactobacillus reuteri RGW1 isolated from calf feces.</title>
        <authorList>
            <person name="Huang K."/>
            <person name="Shi W."/>
            <person name="Yang B."/>
            <person name="Wang J."/>
        </authorList>
    </citation>
    <scope>NUCLEOTIDE SEQUENCE [LARGE SCALE GENOMIC DNA]</scope>
    <source>
        <strain evidence="5 15">RGW1</strain>
    </source>
</reference>
<reference evidence="6 14" key="5">
    <citation type="submission" date="2019-11" db="EMBL/GenBank/DDBJ databases">
        <title>Draft genome sequence of 12 host-associated Lactobacillus reuteri rodent strains.</title>
        <authorList>
            <person name="Zhang S."/>
            <person name="Ozcam M."/>
            <person name="Van Pijkeren J.P."/>
        </authorList>
    </citation>
    <scope>NUCLEOTIDE SEQUENCE [LARGE SCALE GENOMIC DNA]</scope>
    <source>
        <strain evidence="6 14">6799jm-1</strain>
    </source>
</reference>
<protein>
    <submittedName>
        <fullName evidence="5">FGGY family carbohydrate kinase</fullName>
    </submittedName>
    <submittedName>
        <fullName evidence="7">Sugar kinase</fullName>
    </submittedName>
</protein>
<dbReference type="RefSeq" id="WP_003667512.1">
    <property type="nucleotide sequence ID" value="NZ_JAQSGB010000002.1"/>
</dbReference>
<dbReference type="EMBL" id="JAOTNP010000036">
    <property type="protein sequence ID" value="MDV8947074.1"/>
    <property type="molecule type" value="Genomic_DNA"/>
</dbReference>
<dbReference type="GO" id="GO:0016301">
    <property type="term" value="F:kinase activity"/>
    <property type="evidence" value="ECO:0007669"/>
    <property type="project" value="UniProtKB-KW"/>
</dbReference>
<dbReference type="AlphaFoldDB" id="A0A079YS40"/>
<dbReference type="PANTHER" id="PTHR43095">
    <property type="entry name" value="SUGAR KINASE"/>
    <property type="match status" value="1"/>
</dbReference>